<evidence type="ECO:0000313" key="3">
    <source>
        <dbReference type="Proteomes" id="UP000663887"/>
    </source>
</evidence>
<evidence type="ECO:0000313" key="2">
    <source>
        <dbReference type="EMBL" id="CAF2180293.1"/>
    </source>
</evidence>
<comment type="caution">
    <text evidence="2">The sequence shown here is derived from an EMBL/GenBank/DDBJ whole genome shotgun (WGS) entry which is preliminary data.</text>
</comment>
<feature type="compositionally biased region" description="Low complexity" evidence="1">
    <location>
        <begin position="98"/>
        <end position="115"/>
    </location>
</feature>
<protein>
    <submittedName>
        <fullName evidence="2">Uncharacterized protein</fullName>
    </submittedName>
</protein>
<proteinExistence type="predicted"/>
<dbReference type="Proteomes" id="UP000663887">
    <property type="component" value="Unassembled WGS sequence"/>
</dbReference>
<dbReference type="EMBL" id="CAJNRG010015739">
    <property type="protein sequence ID" value="CAF2180293.1"/>
    <property type="molecule type" value="Genomic_DNA"/>
</dbReference>
<feature type="region of interest" description="Disordered" evidence="1">
    <location>
        <begin position="95"/>
        <end position="115"/>
    </location>
</feature>
<dbReference type="AlphaFoldDB" id="A0A816Z1D8"/>
<evidence type="ECO:0000256" key="1">
    <source>
        <dbReference type="SAM" id="MobiDB-lite"/>
    </source>
</evidence>
<name>A0A816Z1D8_9BILA</name>
<gene>
    <name evidence="2" type="ORF">XDN619_LOCUS31703</name>
</gene>
<sequence>MTSDHKLLLIALFRFPNQLAPQQDIGSTKIQYLLTKTKDSILHIIDYEDLIFHRNKSKIKVGDEVSWNGKTRNDRGRGKIIVLGTKDQCEATKTVIEESSPSSESPSTLPSSSTSLPVPVAAIARKCATKRLAIDDDDSCDSSSTKRKVVHVDGVKSKNIPRSDASTAAPIISSSTISFVTTTSSIPKVANTARILKDVDCSLDSNSEKELVINEQIFDDCDDDDVQTDNNNSTIAKARPKDPKTIKFFVEMGRLLSGEADDTSNDKCNEKGIGDTLVDYYMARLLNPLERGKTDGELFKACRNVFEAANCCKRRLEQYDNQNEENDVDDTGI</sequence>
<accession>A0A816Z1D8</accession>
<reference evidence="2" key="1">
    <citation type="submission" date="2021-02" db="EMBL/GenBank/DDBJ databases">
        <authorList>
            <person name="Nowell W R."/>
        </authorList>
    </citation>
    <scope>NUCLEOTIDE SEQUENCE</scope>
</reference>
<organism evidence="2 3">
    <name type="scientific">Rotaria magnacalcarata</name>
    <dbReference type="NCBI Taxonomy" id="392030"/>
    <lineage>
        <taxon>Eukaryota</taxon>
        <taxon>Metazoa</taxon>
        <taxon>Spiralia</taxon>
        <taxon>Gnathifera</taxon>
        <taxon>Rotifera</taxon>
        <taxon>Eurotatoria</taxon>
        <taxon>Bdelloidea</taxon>
        <taxon>Philodinida</taxon>
        <taxon>Philodinidae</taxon>
        <taxon>Rotaria</taxon>
    </lineage>
</organism>